<dbReference type="PANTHER" id="PTHR43767:SF1">
    <property type="entry name" value="NONRIBOSOMAL PEPTIDE SYNTHASE PES1 (EUROFUNG)-RELATED"/>
    <property type="match status" value="1"/>
</dbReference>
<dbReference type="FunFam" id="3.30.300.30:FF:000008">
    <property type="entry name" value="2,3-dihydroxybenzoate-AMP ligase"/>
    <property type="match status" value="1"/>
</dbReference>
<evidence type="ECO:0000313" key="7">
    <source>
        <dbReference type="Proteomes" id="UP001217325"/>
    </source>
</evidence>
<name>A0AAW6LNA2_RHOSG</name>
<dbReference type="Gene3D" id="3.40.50.12780">
    <property type="entry name" value="N-terminal domain of ligase-like"/>
    <property type="match status" value="1"/>
</dbReference>
<evidence type="ECO:0000259" key="4">
    <source>
        <dbReference type="Pfam" id="PF00501"/>
    </source>
</evidence>
<dbReference type="Proteomes" id="UP001217325">
    <property type="component" value="Unassembled WGS sequence"/>
</dbReference>
<reference evidence="6" key="1">
    <citation type="submission" date="2023-02" db="EMBL/GenBank/DDBJ databases">
        <title>A novel hydrolase synthesized by Rhodococcus erythropolis HQ is responsible for the detoxification of Zearalenone.</title>
        <authorList>
            <person name="Hu J."/>
            <person name="Xu J."/>
        </authorList>
    </citation>
    <scope>NUCLEOTIDE SEQUENCE</scope>
    <source>
        <strain evidence="6">HQ</strain>
    </source>
</reference>
<sequence length="548" mass="59498">MDLSTSVESDATDVRRSSGPLVRSLTATQSSPLGRATLGDQLRRHSQSRHSKPAIVSYAPGGRRTVTTYGALNQDANRASHMFLGLGVSRGDRVAVMARNRVESIVAYYGALKIGAVYSGINVLFGPNEVAQQIGHLEPAVVVVAAEFLPVLEEALAGLGTRPEIVVLDSTDEFGGHCFDQLLESSSPTEPDCDVDEHDLAMIVYTSGTEAAPKGVMLPHRNYLVSTAPAYTWGLRCLDDDVWLYVMPFHTIAGIGSLTSLLLLGATLVLPASLAPADALHMIKAEQITVLAQTPTFFISLADHPDFGPETVGTIQRCLTYGGQVSPRTVDAWHHAAPASVWGTYWGQSELTQLGSVGWFKRLEDIPDQDPTWIGKPVGHLEVKVVDADGNEAERGELLCRTPSVMLGYYKDPEKTAAVLDGGWVHTGDIVRRDSEGNMFFLDRSKDMIKTGGYNVSSQEVERVLQAHPEVSRAAVVGLPDEYWSEAVTGFVIVIDGSDLTGQELRDHCKTVLAGYKVPKAIKIVDELPTDPQGKLLKRELRRLYAKD</sequence>
<dbReference type="InterPro" id="IPR042099">
    <property type="entry name" value="ANL_N_sf"/>
</dbReference>
<dbReference type="PANTHER" id="PTHR43767">
    <property type="entry name" value="LONG-CHAIN-FATTY-ACID--COA LIGASE"/>
    <property type="match status" value="1"/>
</dbReference>
<dbReference type="GO" id="GO:0016878">
    <property type="term" value="F:acid-thiol ligase activity"/>
    <property type="evidence" value="ECO:0007669"/>
    <property type="project" value="UniProtKB-ARBA"/>
</dbReference>
<feature type="domain" description="AMP-binding enzyme C-terminal" evidence="5">
    <location>
        <begin position="460"/>
        <end position="535"/>
    </location>
</feature>
<dbReference type="Pfam" id="PF00501">
    <property type="entry name" value="AMP-binding"/>
    <property type="match status" value="1"/>
</dbReference>
<accession>A0AAW6LNA2</accession>
<protein>
    <submittedName>
        <fullName evidence="6">Class I adenylate-forming enzyme family protein</fullName>
    </submittedName>
</protein>
<dbReference type="EMBL" id="JARDXE010000010">
    <property type="protein sequence ID" value="MDE8646675.1"/>
    <property type="molecule type" value="Genomic_DNA"/>
</dbReference>
<dbReference type="SUPFAM" id="SSF56801">
    <property type="entry name" value="Acetyl-CoA synthetase-like"/>
    <property type="match status" value="1"/>
</dbReference>
<dbReference type="InterPro" id="IPR050237">
    <property type="entry name" value="ATP-dep_AMP-bd_enzyme"/>
</dbReference>
<evidence type="ECO:0000259" key="5">
    <source>
        <dbReference type="Pfam" id="PF13193"/>
    </source>
</evidence>
<dbReference type="Pfam" id="PF13193">
    <property type="entry name" value="AMP-binding_C"/>
    <property type="match status" value="1"/>
</dbReference>
<evidence type="ECO:0000256" key="1">
    <source>
        <dbReference type="ARBA" id="ARBA00006432"/>
    </source>
</evidence>
<dbReference type="AlphaFoldDB" id="A0AAW6LNA2"/>
<evidence type="ECO:0000313" key="6">
    <source>
        <dbReference type="EMBL" id="MDE8646675.1"/>
    </source>
</evidence>
<keyword evidence="2" id="KW-0436">Ligase</keyword>
<dbReference type="InterPro" id="IPR025110">
    <property type="entry name" value="AMP-bd_C"/>
</dbReference>
<organism evidence="6 7">
    <name type="scientific">Rhodococcus qingshengii</name>
    <dbReference type="NCBI Taxonomy" id="334542"/>
    <lineage>
        <taxon>Bacteria</taxon>
        <taxon>Bacillati</taxon>
        <taxon>Actinomycetota</taxon>
        <taxon>Actinomycetes</taxon>
        <taxon>Mycobacteriales</taxon>
        <taxon>Nocardiaceae</taxon>
        <taxon>Rhodococcus</taxon>
        <taxon>Rhodococcus erythropolis group</taxon>
    </lineage>
</organism>
<dbReference type="InterPro" id="IPR045851">
    <property type="entry name" value="AMP-bd_C_sf"/>
</dbReference>
<dbReference type="RefSeq" id="WP_251014329.1">
    <property type="nucleotide sequence ID" value="NZ_CP072108.1"/>
</dbReference>
<proteinExistence type="inferred from homology"/>
<gene>
    <name evidence="6" type="ORF">PXH69_17050</name>
</gene>
<evidence type="ECO:0000256" key="2">
    <source>
        <dbReference type="ARBA" id="ARBA00022598"/>
    </source>
</evidence>
<evidence type="ECO:0000256" key="3">
    <source>
        <dbReference type="SAM" id="MobiDB-lite"/>
    </source>
</evidence>
<dbReference type="InterPro" id="IPR000873">
    <property type="entry name" value="AMP-dep_synth/lig_dom"/>
</dbReference>
<feature type="region of interest" description="Disordered" evidence="3">
    <location>
        <begin position="1"/>
        <end position="52"/>
    </location>
</feature>
<comment type="similarity">
    <text evidence="1">Belongs to the ATP-dependent AMP-binding enzyme family.</text>
</comment>
<dbReference type="Gene3D" id="3.30.300.30">
    <property type="match status" value="1"/>
</dbReference>
<feature type="domain" description="AMP-dependent synthetase/ligase" evidence="4">
    <location>
        <begin position="43"/>
        <end position="410"/>
    </location>
</feature>
<comment type="caution">
    <text evidence="6">The sequence shown here is derived from an EMBL/GenBank/DDBJ whole genome shotgun (WGS) entry which is preliminary data.</text>
</comment>